<reference evidence="2" key="2">
    <citation type="journal article" date="2014" name="PLoS Genet.">
        <title>Signature gene expression reveals novel clues to the molecular mechanisms of dimorphic transition in Penicillium marneffei.</title>
        <authorList>
            <person name="Yang E."/>
            <person name="Wang G."/>
            <person name="Cai J."/>
            <person name="Woo P.C."/>
            <person name="Lau S.K."/>
            <person name="Yuen K.-Y."/>
            <person name="Chow W.-N."/>
            <person name="Lin X."/>
        </authorList>
    </citation>
    <scope>NUCLEOTIDE SEQUENCE</scope>
    <source>
        <strain evidence="2">PM1</strain>
    </source>
</reference>
<organism evidence="2">
    <name type="scientific">Talaromyces marneffei PM1</name>
    <dbReference type="NCBI Taxonomy" id="1077442"/>
    <lineage>
        <taxon>Eukaryota</taxon>
        <taxon>Fungi</taxon>
        <taxon>Dikarya</taxon>
        <taxon>Ascomycota</taxon>
        <taxon>Pezizomycotina</taxon>
        <taxon>Eurotiomycetes</taxon>
        <taxon>Eurotiomycetidae</taxon>
        <taxon>Eurotiales</taxon>
        <taxon>Trichocomaceae</taxon>
        <taxon>Talaromyces</taxon>
        <taxon>Talaromyces sect. Talaromyces</taxon>
    </lineage>
</organism>
<feature type="region of interest" description="Disordered" evidence="1">
    <location>
        <begin position="94"/>
        <end position="120"/>
    </location>
</feature>
<proteinExistence type="predicted"/>
<accession>A0A093V7T3</accession>
<sequence>MAQPYISSQTIQALPVQRATSWTPGSLRASQIISGLLPAVCIAGSTVVAGHLPSVSEFLAAGTGAAPIANDLPGVQAQIQWNAAPNARLIAIEDEPGDTIDEPIELDLEDGSQDNPYELD</sequence>
<evidence type="ECO:0000313" key="2">
    <source>
        <dbReference type="EMBL" id="KFX45994.1"/>
    </source>
</evidence>
<protein>
    <submittedName>
        <fullName evidence="2">Uncharacterized protein</fullName>
    </submittedName>
</protein>
<dbReference type="EMBL" id="JPOX01000021">
    <property type="protein sequence ID" value="KFX45994.1"/>
    <property type="molecule type" value="Genomic_DNA"/>
</dbReference>
<dbReference type="HOGENOM" id="CLU_166319_0_0_1"/>
<reference key="1">
    <citation type="journal article" date="2014" name="PLoS Genet.">
        <title>Signature Gene Expression Reveals Novel Clues to the Molecular Mechanisms of Dimorphic Transition in Penicillium marneffei.</title>
        <authorList>
            <person name="Yang E."/>
            <person name="Wang G."/>
            <person name="Cai J."/>
            <person name="Woo P.C."/>
            <person name="Lau S.K."/>
            <person name="Yuen K.-Y."/>
            <person name="Chow W.-N."/>
            <person name="Lin X."/>
        </authorList>
    </citation>
    <scope>NUCLEOTIDE SEQUENCE [LARGE SCALE GENOMIC DNA]</scope>
    <source>
        <strain>PM1</strain>
    </source>
</reference>
<gene>
    <name evidence="2" type="ORF">GQ26_0211740</name>
</gene>
<name>A0A093V7T3_TALMA</name>
<comment type="caution">
    <text evidence="2">The sequence shown here is derived from an EMBL/GenBank/DDBJ whole genome shotgun (WGS) entry which is preliminary data.</text>
</comment>
<evidence type="ECO:0000256" key="1">
    <source>
        <dbReference type="SAM" id="MobiDB-lite"/>
    </source>
</evidence>
<dbReference type="AlphaFoldDB" id="A0A093V7T3"/>